<reference evidence="13" key="1">
    <citation type="submission" date="2021-02" db="EMBL/GenBank/DDBJ databases">
        <authorList>
            <person name="Dougan E. K."/>
            <person name="Rhodes N."/>
            <person name="Thang M."/>
            <person name="Chan C."/>
        </authorList>
    </citation>
    <scope>NUCLEOTIDE SEQUENCE</scope>
</reference>
<keyword evidence="2 9" id="KW-0820">tRNA-binding</keyword>
<evidence type="ECO:0000256" key="6">
    <source>
        <dbReference type="ARBA" id="ARBA00022884"/>
    </source>
</evidence>
<keyword evidence="1" id="KW-0963">Cytoplasm</keyword>
<evidence type="ECO:0000256" key="2">
    <source>
        <dbReference type="ARBA" id="ARBA00022555"/>
    </source>
</evidence>
<evidence type="ECO:0000256" key="3">
    <source>
        <dbReference type="ARBA" id="ARBA00022598"/>
    </source>
</evidence>
<dbReference type="EMBL" id="CAJNDS010000946">
    <property type="protein sequence ID" value="CAE7241624.1"/>
    <property type="molecule type" value="Genomic_DNA"/>
</dbReference>
<feature type="domain" description="TRNA-binding" evidence="12">
    <location>
        <begin position="448"/>
        <end position="550"/>
    </location>
</feature>
<dbReference type="CDD" id="cd02799">
    <property type="entry name" value="tRNA_bind_EMAP-II_like"/>
    <property type="match status" value="1"/>
</dbReference>
<evidence type="ECO:0000256" key="7">
    <source>
        <dbReference type="ARBA" id="ARBA00022917"/>
    </source>
</evidence>
<dbReference type="GO" id="GO:0000049">
    <property type="term" value="F:tRNA binding"/>
    <property type="evidence" value="ECO:0007669"/>
    <property type="project" value="UniProtKB-UniRule"/>
</dbReference>
<dbReference type="Gene3D" id="2.40.240.10">
    <property type="entry name" value="Ribosomal Protein L25, Chain P"/>
    <property type="match status" value="2"/>
</dbReference>
<feature type="compositionally biased region" description="Basic and acidic residues" evidence="11">
    <location>
        <begin position="407"/>
        <end position="430"/>
    </location>
</feature>
<dbReference type="InterPro" id="IPR012340">
    <property type="entry name" value="NA-bd_OB-fold"/>
</dbReference>
<evidence type="ECO:0000256" key="9">
    <source>
        <dbReference type="PROSITE-ProRule" id="PRU00209"/>
    </source>
</evidence>
<evidence type="ECO:0000256" key="8">
    <source>
        <dbReference type="ARBA" id="ARBA00023146"/>
    </source>
</evidence>
<proteinExistence type="inferred from homology"/>
<keyword evidence="5 10" id="KW-0067">ATP-binding</keyword>
<evidence type="ECO:0000313" key="13">
    <source>
        <dbReference type="EMBL" id="CAE7241624.1"/>
    </source>
</evidence>
<protein>
    <recommendedName>
        <fullName evidence="12">tRNA-binding domain-containing protein</fullName>
    </recommendedName>
</protein>
<sequence length="612" mass="67503">MQCANKCLRDPVFYRCKTDTPHHKHGFKYKAYPTYDFACPVVDALEGVTHALRTIEYRDRAPMYDWVLEATGSRHVEMVEFAKTQFSYTILSKRKLTWFVDNGYVEGWDDPRFPTVQGVMRRGMTVDALKDFVLTQGMSKATNMMEWDKIWAINKQKIDPIVPRYPAVAEDAAWLKLDGPAQPTSKMEKKHPKNDEIGERLLIHSKDIYIEQEDAQAIETGEQVTLLHWGNAFVDKITRDKSGKVTELVGRLNLEGNVKDTKKKIHWVPKLDEQVTHLVLREFDHLVTKPKMEDDDDLNGIINPQSVVDTKAIGDPLLRGLAKGSMMQLERRGYFIVDRPAFQPGQGMTPSEPMVLVKIPDGKSKDMGMKSKVDPSKLQGAAGQKGEKPEKEAAAGAASPKVNGDAKAGKADKGDKAEKADKGDKADKGGKAKAKAAPGKAAERPLEDFSRLNIRVGKITKVWPHPSAEKLYCEEIDLGEGAPRQIASGLRAHLKQEEMEGQLVTVLANLKPRKLVGFESQGMVMCATSADGKVELMQPPAGAQVGERVVAEGLEMLEADDKLNEKTGKAPWEVLRPGCVTNGSKQGTYNGAVWMTSAGPVTCKSVASGAIS</sequence>
<evidence type="ECO:0000256" key="10">
    <source>
        <dbReference type="RuleBase" id="RU363037"/>
    </source>
</evidence>
<dbReference type="OrthoDB" id="441926at2759"/>
<feature type="compositionally biased region" description="Basic and acidic residues" evidence="11">
    <location>
        <begin position="360"/>
        <end position="375"/>
    </location>
</feature>
<keyword evidence="6 9" id="KW-0694">RNA-binding</keyword>
<feature type="region of interest" description="Disordered" evidence="11">
    <location>
        <begin position="344"/>
        <end position="444"/>
    </location>
</feature>
<dbReference type="PANTHER" id="PTHR43097">
    <property type="entry name" value="GLUTAMINE-TRNA LIGASE"/>
    <property type="match status" value="1"/>
</dbReference>
<dbReference type="PROSITE" id="PS50886">
    <property type="entry name" value="TRBD"/>
    <property type="match status" value="1"/>
</dbReference>
<dbReference type="Proteomes" id="UP000604046">
    <property type="component" value="Unassembled WGS sequence"/>
</dbReference>
<dbReference type="PANTHER" id="PTHR43097:SF5">
    <property type="entry name" value="GLUTAMATE--TRNA LIGASE"/>
    <property type="match status" value="1"/>
</dbReference>
<dbReference type="Pfam" id="PF00749">
    <property type="entry name" value="tRNA-synt_1c"/>
    <property type="match status" value="1"/>
</dbReference>
<keyword evidence="4 10" id="KW-0547">Nucleotide-binding</keyword>
<dbReference type="InterPro" id="IPR014729">
    <property type="entry name" value="Rossmann-like_a/b/a_fold"/>
</dbReference>
<accession>A0A812LIU2</accession>
<dbReference type="GO" id="GO:0005524">
    <property type="term" value="F:ATP binding"/>
    <property type="evidence" value="ECO:0007669"/>
    <property type="project" value="UniProtKB-KW"/>
</dbReference>
<organism evidence="13 14">
    <name type="scientific">Symbiodinium natans</name>
    <dbReference type="NCBI Taxonomy" id="878477"/>
    <lineage>
        <taxon>Eukaryota</taxon>
        <taxon>Sar</taxon>
        <taxon>Alveolata</taxon>
        <taxon>Dinophyceae</taxon>
        <taxon>Suessiales</taxon>
        <taxon>Symbiodiniaceae</taxon>
        <taxon>Symbiodinium</taxon>
    </lineage>
</organism>
<keyword evidence="14" id="KW-1185">Reference proteome</keyword>
<evidence type="ECO:0000259" key="12">
    <source>
        <dbReference type="PROSITE" id="PS50886"/>
    </source>
</evidence>
<keyword evidence="3 10" id="KW-0436">Ligase</keyword>
<dbReference type="GO" id="GO:0005829">
    <property type="term" value="C:cytosol"/>
    <property type="evidence" value="ECO:0007669"/>
    <property type="project" value="TreeGrafter"/>
</dbReference>
<dbReference type="GO" id="GO:0004818">
    <property type="term" value="F:glutamate-tRNA ligase activity"/>
    <property type="evidence" value="ECO:0007669"/>
    <property type="project" value="TreeGrafter"/>
</dbReference>
<dbReference type="InterPro" id="IPR049437">
    <property type="entry name" value="tRNA-synt_1c_C2"/>
</dbReference>
<evidence type="ECO:0000256" key="5">
    <source>
        <dbReference type="ARBA" id="ARBA00022840"/>
    </source>
</evidence>
<dbReference type="InterPro" id="IPR020058">
    <property type="entry name" value="Glu/Gln-tRNA-synth_Ib_cat-dom"/>
</dbReference>
<evidence type="ECO:0000313" key="14">
    <source>
        <dbReference type="Proteomes" id="UP000604046"/>
    </source>
</evidence>
<dbReference type="InterPro" id="IPR050132">
    <property type="entry name" value="Gln/Glu-tRNA_Ligase"/>
</dbReference>
<dbReference type="Pfam" id="PF01588">
    <property type="entry name" value="tRNA_bind"/>
    <property type="match status" value="1"/>
</dbReference>
<dbReference type="GO" id="GO:0006424">
    <property type="term" value="P:glutamyl-tRNA aminoacylation"/>
    <property type="evidence" value="ECO:0007669"/>
    <property type="project" value="TreeGrafter"/>
</dbReference>
<keyword evidence="8 10" id="KW-0030">Aminoacyl-tRNA synthetase</keyword>
<dbReference type="Gene3D" id="3.40.50.620">
    <property type="entry name" value="HUPs"/>
    <property type="match status" value="1"/>
</dbReference>
<comment type="similarity">
    <text evidence="10">Belongs to the class-I aminoacyl-tRNA synthetase family.</text>
</comment>
<dbReference type="SUPFAM" id="SSF52374">
    <property type="entry name" value="Nucleotidylyl transferase"/>
    <property type="match status" value="1"/>
</dbReference>
<dbReference type="InterPro" id="IPR002547">
    <property type="entry name" value="tRNA-bd_dom"/>
</dbReference>
<dbReference type="InterPro" id="IPR020059">
    <property type="entry name" value="Glu/Gln-tRNA-synth_Ib_codon-bd"/>
</dbReference>
<dbReference type="GO" id="GO:0017102">
    <property type="term" value="C:methionyl glutamyl tRNA synthetase complex"/>
    <property type="evidence" value="ECO:0007669"/>
    <property type="project" value="TreeGrafter"/>
</dbReference>
<dbReference type="Pfam" id="PF20974">
    <property type="entry name" value="tRNA-synt_1c_C2"/>
    <property type="match status" value="1"/>
</dbReference>
<dbReference type="AlphaFoldDB" id="A0A812LIU2"/>
<comment type="caution">
    <text evidence="13">The sequence shown here is derived from an EMBL/GenBank/DDBJ whole genome shotgun (WGS) entry which is preliminary data.</text>
</comment>
<dbReference type="InterPro" id="IPR011035">
    <property type="entry name" value="Ribosomal_bL25/Gln-tRNA_synth"/>
</dbReference>
<evidence type="ECO:0000256" key="1">
    <source>
        <dbReference type="ARBA" id="ARBA00022490"/>
    </source>
</evidence>
<dbReference type="SUPFAM" id="SSF50249">
    <property type="entry name" value="Nucleic acid-binding proteins"/>
    <property type="match status" value="1"/>
</dbReference>
<name>A0A812LIU2_9DINO</name>
<dbReference type="SUPFAM" id="SSF50715">
    <property type="entry name" value="Ribosomal protein L25-like"/>
    <property type="match status" value="1"/>
</dbReference>
<dbReference type="Gene3D" id="2.40.50.140">
    <property type="entry name" value="Nucleic acid-binding proteins"/>
    <property type="match status" value="1"/>
</dbReference>
<gene>
    <name evidence="13" type="ORF">SNAT2548_LOCUS10947</name>
</gene>
<dbReference type="InterPro" id="IPR020056">
    <property type="entry name" value="Rbsml_bL25/Gln-tRNA_synth_N"/>
</dbReference>
<keyword evidence="7 10" id="KW-0648">Protein biosynthesis</keyword>
<evidence type="ECO:0000256" key="4">
    <source>
        <dbReference type="ARBA" id="ARBA00022741"/>
    </source>
</evidence>
<dbReference type="Pfam" id="PF03950">
    <property type="entry name" value="tRNA-synt_1c_C"/>
    <property type="match status" value="1"/>
</dbReference>
<evidence type="ECO:0000256" key="11">
    <source>
        <dbReference type="SAM" id="MobiDB-lite"/>
    </source>
</evidence>